<dbReference type="RefSeq" id="XP_032803276.1">
    <property type="nucleotide sequence ID" value="XM_032947385.1"/>
</dbReference>
<feature type="compositionally biased region" description="Pro residues" evidence="6">
    <location>
        <begin position="167"/>
        <end position="178"/>
    </location>
</feature>
<dbReference type="PANTHER" id="PTHR31848:SF1">
    <property type="match status" value="1"/>
</dbReference>
<feature type="compositionally biased region" description="Low complexity" evidence="6">
    <location>
        <begin position="81"/>
        <end position="106"/>
    </location>
</feature>
<feature type="compositionally biased region" description="Basic and acidic residues" evidence="6">
    <location>
        <begin position="110"/>
        <end position="125"/>
    </location>
</feature>
<keyword evidence="5" id="KW-0206">Cytoskeleton</keyword>
<dbReference type="GO" id="GO:0032432">
    <property type="term" value="C:actin filament bundle"/>
    <property type="evidence" value="ECO:0007669"/>
    <property type="project" value="TreeGrafter"/>
</dbReference>
<comment type="similarity">
    <text evidence="2">Belongs to the Refilin family.</text>
</comment>
<proteinExistence type="inferred from homology"/>
<dbReference type="GO" id="GO:1900158">
    <property type="term" value="P:negative regulation of bone mineralization involved in bone maturation"/>
    <property type="evidence" value="ECO:0007669"/>
    <property type="project" value="TreeGrafter"/>
</dbReference>
<feature type="region of interest" description="Disordered" evidence="6">
    <location>
        <begin position="23"/>
        <end position="183"/>
    </location>
</feature>
<dbReference type="GO" id="GO:0061572">
    <property type="term" value="P:actin filament bundle organization"/>
    <property type="evidence" value="ECO:0007669"/>
    <property type="project" value="InterPro"/>
</dbReference>
<evidence type="ECO:0000256" key="5">
    <source>
        <dbReference type="ARBA" id="ARBA00023212"/>
    </source>
</evidence>
<gene>
    <name evidence="8" type="primary">LOC116939232</name>
</gene>
<evidence type="ECO:0000256" key="3">
    <source>
        <dbReference type="ARBA" id="ARBA00011189"/>
    </source>
</evidence>
<keyword evidence="4" id="KW-0963">Cytoplasm</keyword>
<dbReference type="GO" id="GO:0048705">
    <property type="term" value="P:skeletal system morphogenesis"/>
    <property type="evidence" value="ECO:0007669"/>
    <property type="project" value="TreeGrafter"/>
</dbReference>
<sequence length="375" mass="39501">MVGRLSLQPVAGERFEAATRRSHESLLLLDSPDSGLPPSPSHPLDSATAPPRAGSAADGGPAAIGARGSPFYAPNATGPLQQQQQQHRLQELNEYQQQQQQLQNVHGHQHLQDQHHQHVDEEQQHQRHYRRADTASPPLLSSVDGFGDLATAPARRPDSGFMGGGPSPSPPLRGPPRPGVLGVAEEPRIGGGAPARDPQLGRLLPYVTLCGGFGGPGGSGAPRLVPSDYSEGVCVQAGPRATSTRCCSEVRFACGRRYRDGVECEPALAVASCRQTVVARPSTTRRSFTSELCLEPRQRAQRHTATAFAFPRHARHLFRTTVTSGGGAAAVASGASSAAPAAQGAGTRYTSCVRLQSLAPPSVGIVYREDGRAGT</sequence>
<dbReference type="GO" id="GO:0031005">
    <property type="term" value="F:filamin binding"/>
    <property type="evidence" value="ECO:0007669"/>
    <property type="project" value="InterPro"/>
</dbReference>
<reference evidence="8" key="1">
    <citation type="submission" date="2025-08" db="UniProtKB">
        <authorList>
            <consortium name="RefSeq"/>
        </authorList>
    </citation>
    <scope>IDENTIFICATION</scope>
    <source>
        <tissue evidence="8">Sperm</tissue>
    </source>
</reference>
<dbReference type="AlphaFoldDB" id="A0AAJ7SPP3"/>
<comment type="subunit">
    <text evidence="3">Interacts with FLNA and FLNB.</text>
</comment>
<dbReference type="InterPro" id="IPR028215">
    <property type="entry name" value="Refilin"/>
</dbReference>
<evidence type="ECO:0000256" key="4">
    <source>
        <dbReference type="ARBA" id="ARBA00022490"/>
    </source>
</evidence>
<dbReference type="Proteomes" id="UP001318040">
    <property type="component" value="Chromosome 5"/>
</dbReference>
<dbReference type="PANTHER" id="PTHR31848">
    <property type="match status" value="1"/>
</dbReference>
<comment type="subcellular location">
    <subcellularLocation>
        <location evidence="1">Cytoplasm</location>
        <location evidence="1">Cytoskeleton</location>
    </subcellularLocation>
</comment>
<evidence type="ECO:0000313" key="7">
    <source>
        <dbReference type="Proteomes" id="UP001318040"/>
    </source>
</evidence>
<evidence type="ECO:0000313" key="8">
    <source>
        <dbReference type="RefSeq" id="XP_032803276.1"/>
    </source>
</evidence>
<evidence type="ECO:0000256" key="1">
    <source>
        <dbReference type="ARBA" id="ARBA00004245"/>
    </source>
</evidence>
<name>A0AAJ7SPP3_PETMA</name>
<protein>
    <submittedName>
        <fullName evidence="8">Protein bassoon-like</fullName>
    </submittedName>
</protein>
<accession>A0AAJ7SPP3</accession>
<dbReference type="GO" id="GO:0061182">
    <property type="term" value="P:negative regulation of chondrocyte development"/>
    <property type="evidence" value="ECO:0007669"/>
    <property type="project" value="TreeGrafter"/>
</dbReference>
<organism evidence="7 8">
    <name type="scientific">Petromyzon marinus</name>
    <name type="common">Sea lamprey</name>
    <dbReference type="NCBI Taxonomy" id="7757"/>
    <lineage>
        <taxon>Eukaryota</taxon>
        <taxon>Metazoa</taxon>
        <taxon>Chordata</taxon>
        <taxon>Craniata</taxon>
        <taxon>Vertebrata</taxon>
        <taxon>Cyclostomata</taxon>
        <taxon>Hyperoartia</taxon>
        <taxon>Petromyzontiformes</taxon>
        <taxon>Petromyzontidae</taxon>
        <taxon>Petromyzon</taxon>
    </lineage>
</organism>
<evidence type="ECO:0000256" key="6">
    <source>
        <dbReference type="SAM" id="MobiDB-lite"/>
    </source>
</evidence>
<feature type="compositionally biased region" description="Low complexity" evidence="6">
    <location>
        <begin position="25"/>
        <end position="34"/>
    </location>
</feature>
<dbReference type="KEGG" id="pmrn:116939232"/>
<keyword evidence="7" id="KW-1185">Reference proteome</keyword>
<evidence type="ECO:0000256" key="2">
    <source>
        <dbReference type="ARBA" id="ARBA00009886"/>
    </source>
</evidence>
<dbReference type="Pfam" id="PF15068">
    <property type="entry name" value="FAM101"/>
    <property type="match status" value="2"/>
</dbReference>
<dbReference type="GeneID" id="116939232"/>